<keyword evidence="3" id="KW-1185">Reference proteome</keyword>
<dbReference type="Proteomes" id="UP000722121">
    <property type="component" value="Unassembled WGS sequence"/>
</dbReference>
<name>A0ABS3ASK1_9BACT</name>
<sequence>KKPQESMNVKNVMLRTPGNDVKTWLSSGQLVKEEMYNMETGLYLSRVWDAEGKLVKEHLDMPFFTGNLEIDERNADKVNEAMKKLSEAAELNEAAEVNAKKAKNIKT</sequence>
<accession>A0ABS3ASK1</accession>
<feature type="non-terminal residue" evidence="2">
    <location>
        <position position="1"/>
    </location>
</feature>
<proteinExistence type="predicted"/>
<evidence type="ECO:0000313" key="3">
    <source>
        <dbReference type="Proteomes" id="UP000722121"/>
    </source>
</evidence>
<gene>
    <name evidence="2" type="ORF">JYU14_04580</name>
</gene>
<dbReference type="EMBL" id="JAFITR010000116">
    <property type="protein sequence ID" value="MBN4067340.1"/>
    <property type="molecule type" value="Genomic_DNA"/>
</dbReference>
<comment type="caution">
    <text evidence="2">The sequence shown here is derived from an EMBL/GenBank/DDBJ whole genome shotgun (WGS) entry which is preliminary data.</text>
</comment>
<feature type="coiled-coil region" evidence="1">
    <location>
        <begin position="68"/>
        <end position="105"/>
    </location>
</feature>
<organism evidence="2 3">
    <name type="scientific">Simkania negevensis</name>
    <dbReference type="NCBI Taxonomy" id="83561"/>
    <lineage>
        <taxon>Bacteria</taxon>
        <taxon>Pseudomonadati</taxon>
        <taxon>Chlamydiota</taxon>
        <taxon>Chlamydiia</taxon>
        <taxon>Parachlamydiales</taxon>
        <taxon>Simkaniaceae</taxon>
        <taxon>Simkania</taxon>
    </lineage>
</organism>
<protein>
    <submittedName>
        <fullName evidence="2">Uncharacterized protein</fullName>
    </submittedName>
</protein>
<evidence type="ECO:0000313" key="2">
    <source>
        <dbReference type="EMBL" id="MBN4067340.1"/>
    </source>
</evidence>
<keyword evidence="1" id="KW-0175">Coiled coil</keyword>
<evidence type="ECO:0000256" key="1">
    <source>
        <dbReference type="SAM" id="Coils"/>
    </source>
</evidence>
<reference evidence="2 3" key="1">
    <citation type="submission" date="2021-02" db="EMBL/GenBank/DDBJ databases">
        <title>Activity-based single-cell genomes from oceanic crustal fluid captures similar information to metagenomic and metatranscriptomic surveys with orders of magnitude less sampling.</title>
        <authorList>
            <person name="D'Angelo T.S."/>
            <person name="Orcutt B.N."/>
        </authorList>
    </citation>
    <scope>NUCLEOTIDE SEQUENCE [LARGE SCALE GENOMIC DNA]</scope>
    <source>
        <strain evidence="2">AH-315-G07</strain>
    </source>
</reference>